<reference evidence="14" key="1">
    <citation type="submission" date="2017-01" db="EMBL/GenBank/DDBJ databases">
        <title>Comparative genomics of anhydrobiosis in the tardigrade Hypsibius dujardini.</title>
        <authorList>
            <person name="Yoshida Y."/>
            <person name="Koutsovoulos G."/>
            <person name="Laetsch D."/>
            <person name="Stevens L."/>
            <person name="Kumar S."/>
            <person name="Horikawa D."/>
            <person name="Ishino K."/>
            <person name="Komine S."/>
            <person name="Tomita M."/>
            <person name="Blaxter M."/>
            <person name="Arakawa K."/>
        </authorList>
    </citation>
    <scope>NUCLEOTIDE SEQUENCE [LARGE SCALE GENOMIC DNA]</scope>
    <source>
        <strain evidence="14">Z151</strain>
    </source>
</reference>
<dbReference type="OrthoDB" id="422156at2759"/>
<organism evidence="13 14">
    <name type="scientific">Hypsibius exemplaris</name>
    <name type="common">Freshwater tardigrade</name>
    <dbReference type="NCBI Taxonomy" id="2072580"/>
    <lineage>
        <taxon>Eukaryota</taxon>
        <taxon>Metazoa</taxon>
        <taxon>Ecdysozoa</taxon>
        <taxon>Tardigrada</taxon>
        <taxon>Eutardigrada</taxon>
        <taxon>Parachela</taxon>
        <taxon>Hypsibioidea</taxon>
        <taxon>Hypsibiidae</taxon>
        <taxon>Hypsibius</taxon>
    </lineage>
</organism>
<dbReference type="GO" id="GO:0005484">
    <property type="term" value="F:SNAP receptor activity"/>
    <property type="evidence" value="ECO:0007669"/>
    <property type="project" value="TreeGrafter"/>
</dbReference>
<evidence type="ECO:0000256" key="1">
    <source>
        <dbReference type="ARBA" id="ARBA00004409"/>
    </source>
</evidence>
<dbReference type="Proteomes" id="UP000192578">
    <property type="component" value="Unassembled WGS sequence"/>
</dbReference>
<dbReference type="GO" id="GO:0000139">
    <property type="term" value="C:Golgi membrane"/>
    <property type="evidence" value="ECO:0007669"/>
    <property type="project" value="UniProtKB-SubCell"/>
</dbReference>
<dbReference type="InterPro" id="IPR023601">
    <property type="entry name" value="Golgi_SNAP_su1"/>
</dbReference>
<proteinExistence type="inferred from homology"/>
<evidence type="ECO:0000256" key="2">
    <source>
        <dbReference type="ARBA" id="ARBA00008473"/>
    </source>
</evidence>
<dbReference type="PANTHER" id="PTHR21094">
    <property type="entry name" value="GOS-28 SNARE- RELATED"/>
    <property type="match status" value="1"/>
</dbReference>
<comment type="caution">
    <text evidence="13">The sequence shown here is derived from an EMBL/GenBank/DDBJ whole genome shotgun (WGS) entry which is preliminary data.</text>
</comment>
<evidence type="ECO:0000256" key="8">
    <source>
        <dbReference type="ARBA" id="ARBA00023034"/>
    </source>
</evidence>
<keyword evidence="6 10" id="KW-0653">Protein transport</keyword>
<evidence type="ECO:0000256" key="11">
    <source>
        <dbReference type="SAM" id="Coils"/>
    </source>
</evidence>
<comment type="function">
    <text evidence="10">Involved in transport from the ER to the Golgi apparatus as well as in intra-Golgi transport. It belongs to a super-family of proteins called t-SNAREs or soluble NSF (N-ethylmaleimide-sensitive factor) attachment protein receptor.</text>
</comment>
<feature type="transmembrane region" description="Helical" evidence="12">
    <location>
        <begin position="230"/>
        <end position="249"/>
    </location>
</feature>
<keyword evidence="9 10" id="KW-0472">Membrane</keyword>
<dbReference type="EMBL" id="MTYJ01000003">
    <property type="protein sequence ID" value="OQV25364.1"/>
    <property type="molecule type" value="Genomic_DNA"/>
</dbReference>
<keyword evidence="14" id="KW-1185">Reference proteome</keyword>
<dbReference type="PANTHER" id="PTHR21094:SF2">
    <property type="entry name" value="GOLGI SNAP RECEPTOR COMPLEX MEMBER 1"/>
    <property type="match status" value="1"/>
</dbReference>
<evidence type="ECO:0000256" key="10">
    <source>
        <dbReference type="PIRNR" id="PIRNR027109"/>
    </source>
</evidence>
<keyword evidence="8 10" id="KW-0333">Golgi apparatus</keyword>
<protein>
    <recommendedName>
        <fullName evidence="3 10">Golgi SNAP receptor complex member 1</fullName>
    </recommendedName>
</protein>
<dbReference type="GO" id="GO:0005801">
    <property type="term" value="C:cis-Golgi network"/>
    <property type="evidence" value="ECO:0007669"/>
    <property type="project" value="InterPro"/>
</dbReference>
<keyword evidence="10" id="KW-0931">ER-Golgi transport</keyword>
<dbReference type="GO" id="GO:0006888">
    <property type="term" value="P:endoplasmic reticulum to Golgi vesicle-mediated transport"/>
    <property type="evidence" value="ECO:0007669"/>
    <property type="project" value="InterPro"/>
</dbReference>
<comment type="similarity">
    <text evidence="2 10">Belongs to the GOSR1 family.</text>
</comment>
<feature type="coiled-coil region" evidence="11">
    <location>
        <begin position="77"/>
        <end position="144"/>
    </location>
</feature>
<dbReference type="GO" id="GO:0048219">
    <property type="term" value="P:inter-Golgi cisterna vesicle-mediated transport"/>
    <property type="evidence" value="ECO:0007669"/>
    <property type="project" value="TreeGrafter"/>
</dbReference>
<evidence type="ECO:0000256" key="5">
    <source>
        <dbReference type="ARBA" id="ARBA00022692"/>
    </source>
</evidence>
<evidence type="ECO:0000313" key="14">
    <source>
        <dbReference type="Proteomes" id="UP000192578"/>
    </source>
</evidence>
<evidence type="ECO:0000256" key="12">
    <source>
        <dbReference type="SAM" id="Phobius"/>
    </source>
</evidence>
<dbReference type="GO" id="GO:0005797">
    <property type="term" value="C:Golgi medial cisterna"/>
    <property type="evidence" value="ECO:0007669"/>
    <property type="project" value="TreeGrafter"/>
</dbReference>
<evidence type="ECO:0000256" key="7">
    <source>
        <dbReference type="ARBA" id="ARBA00022989"/>
    </source>
</evidence>
<evidence type="ECO:0000256" key="9">
    <source>
        <dbReference type="ARBA" id="ARBA00023136"/>
    </source>
</evidence>
<dbReference type="AlphaFoldDB" id="A0A1W0XD06"/>
<keyword evidence="4 10" id="KW-0813">Transport</keyword>
<dbReference type="PIRSF" id="PIRSF027109">
    <property type="entry name" value="Golgi_SNARE"/>
    <property type="match status" value="1"/>
</dbReference>
<comment type="subunit">
    <text evidence="10">Component of several multiprotein Golgi SNARE complexes.</text>
</comment>
<comment type="subcellular location">
    <subcellularLocation>
        <location evidence="1">Golgi apparatus membrane</location>
        <topology evidence="1">Single-pass type IV membrane protein</topology>
    </subcellularLocation>
</comment>
<sequence length="250" mass="28516">MQQRNMSTFPASHWEDLRKQARTLENEIDAKLVSFSKASTQRGTLSATRSSDDFSFPRASSQESVPLLNNAEDGRVFEALASEIENHLAKLSNINDQMSDCMDRFASSPGAALLHTLQRHRDILQDYLQEFNKTKANVEQIRAREELFGPMKPFASSRRIDPFLKENEHLRSSERLIEDQIGIAVMTKENLSAQRSSLRNVVSRLEQMSGRFPAVNNMIQKINFRKRRDAIIMGCVIGVCIFILMVIIVR</sequence>
<evidence type="ECO:0000256" key="3">
    <source>
        <dbReference type="ARBA" id="ARBA00015612"/>
    </source>
</evidence>
<keyword evidence="11" id="KW-0175">Coiled coil</keyword>
<name>A0A1W0XD06_HYPEX</name>
<keyword evidence="13" id="KW-0675">Receptor</keyword>
<dbReference type="GO" id="GO:0031201">
    <property type="term" value="C:SNARE complex"/>
    <property type="evidence" value="ECO:0007669"/>
    <property type="project" value="TreeGrafter"/>
</dbReference>
<evidence type="ECO:0000313" key="13">
    <source>
        <dbReference type="EMBL" id="OQV25364.1"/>
    </source>
</evidence>
<gene>
    <name evidence="13" type="ORF">BV898_01043</name>
</gene>
<dbReference type="GO" id="GO:0015031">
    <property type="term" value="P:protein transport"/>
    <property type="evidence" value="ECO:0007669"/>
    <property type="project" value="UniProtKB-KW"/>
</dbReference>
<keyword evidence="5 12" id="KW-0812">Transmembrane</keyword>
<dbReference type="GO" id="GO:0006906">
    <property type="term" value="P:vesicle fusion"/>
    <property type="evidence" value="ECO:0007669"/>
    <property type="project" value="TreeGrafter"/>
</dbReference>
<dbReference type="Pfam" id="PF12352">
    <property type="entry name" value="V-SNARE_C"/>
    <property type="match status" value="1"/>
</dbReference>
<keyword evidence="7 12" id="KW-1133">Transmembrane helix</keyword>
<evidence type="ECO:0000256" key="6">
    <source>
        <dbReference type="ARBA" id="ARBA00022927"/>
    </source>
</evidence>
<accession>A0A1W0XD06</accession>
<evidence type="ECO:0000256" key="4">
    <source>
        <dbReference type="ARBA" id="ARBA00022448"/>
    </source>
</evidence>